<evidence type="ECO:0000256" key="3">
    <source>
        <dbReference type="ARBA" id="ARBA00022670"/>
    </source>
</evidence>
<evidence type="ECO:0000256" key="4">
    <source>
        <dbReference type="ARBA" id="ARBA00022692"/>
    </source>
</evidence>
<keyword evidence="5" id="KW-0378">Hydrolase</keyword>
<feature type="transmembrane region" description="Helical" evidence="10">
    <location>
        <begin position="29"/>
        <end position="47"/>
    </location>
</feature>
<evidence type="ECO:0000256" key="1">
    <source>
        <dbReference type="ARBA" id="ARBA00001947"/>
    </source>
</evidence>
<feature type="transmembrane region" description="Helical" evidence="10">
    <location>
        <begin position="387"/>
        <end position="408"/>
    </location>
</feature>
<feature type="transmembrane region" description="Helical" evidence="10">
    <location>
        <begin position="337"/>
        <end position="366"/>
    </location>
</feature>
<feature type="domain" description="PDZ" evidence="12">
    <location>
        <begin position="181"/>
        <end position="214"/>
    </location>
</feature>
<dbReference type="EMBL" id="CAEZWU010000025">
    <property type="protein sequence ID" value="CAB4661122.1"/>
    <property type="molecule type" value="Genomic_DNA"/>
</dbReference>
<evidence type="ECO:0000256" key="9">
    <source>
        <dbReference type="ARBA" id="ARBA00023136"/>
    </source>
</evidence>
<dbReference type="PANTHER" id="PTHR42837:SF2">
    <property type="entry name" value="MEMBRANE METALLOPROTEASE ARASP2, CHLOROPLASTIC-RELATED"/>
    <property type="match status" value="1"/>
</dbReference>
<feature type="domain" description="Peptidase M50" evidence="11">
    <location>
        <begin position="55"/>
        <end position="394"/>
    </location>
</feature>
<evidence type="ECO:0000256" key="2">
    <source>
        <dbReference type="ARBA" id="ARBA00004141"/>
    </source>
</evidence>
<evidence type="ECO:0000256" key="5">
    <source>
        <dbReference type="ARBA" id="ARBA00022801"/>
    </source>
</evidence>
<dbReference type="InterPro" id="IPR004387">
    <property type="entry name" value="Pept_M50_Zn"/>
</dbReference>
<keyword evidence="4 10" id="KW-0812">Transmembrane</keyword>
<keyword evidence="7 10" id="KW-1133">Transmembrane helix</keyword>
<comment type="subcellular location">
    <subcellularLocation>
        <location evidence="2">Membrane</location>
        <topology evidence="2">Multi-pass membrane protein</topology>
    </subcellularLocation>
</comment>
<dbReference type="SUPFAM" id="SSF50156">
    <property type="entry name" value="PDZ domain-like"/>
    <property type="match status" value="1"/>
</dbReference>
<keyword evidence="8" id="KW-0482">Metalloprotease</keyword>
<dbReference type="Pfam" id="PF17820">
    <property type="entry name" value="PDZ_6"/>
    <property type="match status" value="1"/>
</dbReference>
<sequence length="415" mass="44538">MSSIYSKFRNEIAAGGSVDDQDVVKNNAATTWSTVVIVVGLLAWLGVKNPWSLLFVVGLIVSVFLHELGHFVSARRSGMKVTQFYMGFGPRVWSTKRGEVEFGVRALPIGAFVRIVGMNNLDECDPADEPRAYRQQSYPKRIFVITAGSVMHMIIAATLFIGVYATAGRFGDTKELLIYGAPATGSPAEEIGLQDGDQILAINATKIASRSELIETIVAFKPGDTVQVEIQREGEVFSRSAKLISNPANPQIAFLGVSTDSYKYVRQNIFGAVGYGLADVVTAARASVTGVFVVINPANILSNVVADEPDPLTRPTTVVGASQVGGEIGRSEGLKGILIMLASVNVFVGVFNMLPLLPFDGGHAAIATYERFRSRRGRVYRADVGKMVPVATTVVALLVMLLFAGLYLDVTSPLG</sequence>
<dbReference type="InterPro" id="IPR041489">
    <property type="entry name" value="PDZ_6"/>
</dbReference>
<dbReference type="Pfam" id="PF02163">
    <property type="entry name" value="Peptidase_M50"/>
    <property type="match status" value="1"/>
</dbReference>
<reference evidence="13" key="1">
    <citation type="submission" date="2020-05" db="EMBL/GenBank/DDBJ databases">
        <authorList>
            <person name="Chiriac C."/>
            <person name="Salcher M."/>
            <person name="Ghai R."/>
            <person name="Kavagutti S V."/>
        </authorList>
    </citation>
    <scope>NUCLEOTIDE SEQUENCE</scope>
</reference>
<evidence type="ECO:0000256" key="7">
    <source>
        <dbReference type="ARBA" id="ARBA00022989"/>
    </source>
</evidence>
<name>A0A6J6H848_9ZZZZ</name>
<accession>A0A6J6H848</accession>
<dbReference type="GO" id="GO:0004222">
    <property type="term" value="F:metalloendopeptidase activity"/>
    <property type="evidence" value="ECO:0007669"/>
    <property type="project" value="InterPro"/>
</dbReference>
<dbReference type="InterPro" id="IPR008915">
    <property type="entry name" value="Peptidase_M50"/>
</dbReference>
<dbReference type="InterPro" id="IPR036034">
    <property type="entry name" value="PDZ_sf"/>
</dbReference>
<evidence type="ECO:0000259" key="11">
    <source>
        <dbReference type="Pfam" id="PF02163"/>
    </source>
</evidence>
<gene>
    <name evidence="13" type="ORF">UFOPK1826_01177</name>
    <name evidence="14" type="ORF">UFOPK2292_00272</name>
</gene>
<dbReference type="PANTHER" id="PTHR42837">
    <property type="entry name" value="REGULATOR OF SIGMA-E PROTEASE RSEP"/>
    <property type="match status" value="1"/>
</dbReference>
<evidence type="ECO:0000256" key="8">
    <source>
        <dbReference type="ARBA" id="ARBA00023049"/>
    </source>
</evidence>
<dbReference type="EMBL" id="CAEZUN010000165">
    <property type="protein sequence ID" value="CAB4609691.1"/>
    <property type="molecule type" value="Genomic_DNA"/>
</dbReference>
<dbReference type="Gene3D" id="2.30.42.10">
    <property type="match status" value="1"/>
</dbReference>
<comment type="cofactor">
    <cofactor evidence="1">
        <name>Zn(2+)</name>
        <dbReference type="ChEBI" id="CHEBI:29105"/>
    </cofactor>
</comment>
<keyword evidence="3" id="KW-0645">Protease</keyword>
<organism evidence="13">
    <name type="scientific">freshwater metagenome</name>
    <dbReference type="NCBI Taxonomy" id="449393"/>
    <lineage>
        <taxon>unclassified sequences</taxon>
        <taxon>metagenomes</taxon>
        <taxon>ecological metagenomes</taxon>
    </lineage>
</organism>
<dbReference type="CDD" id="cd06163">
    <property type="entry name" value="S2P-M50_PDZ_RseP-like"/>
    <property type="match status" value="1"/>
</dbReference>
<keyword evidence="6" id="KW-0862">Zinc</keyword>
<protein>
    <submittedName>
        <fullName evidence="13">Unannotated protein</fullName>
    </submittedName>
</protein>
<dbReference type="GO" id="GO:0006508">
    <property type="term" value="P:proteolysis"/>
    <property type="evidence" value="ECO:0007669"/>
    <property type="project" value="UniProtKB-KW"/>
</dbReference>
<evidence type="ECO:0000313" key="13">
    <source>
        <dbReference type="EMBL" id="CAB4609691.1"/>
    </source>
</evidence>
<evidence type="ECO:0000256" key="6">
    <source>
        <dbReference type="ARBA" id="ARBA00022833"/>
    </source>
</evidence>
<evidence type="ECO:0000256" key="10">
    <source>
        <dbReference type="SAM" id="Phobius"/>
    </source>
</evidence>
<feature type="transmembrane region" description="Helical" evidence="10">
    <location>
        <begin position="142"/>
        <end position="167"/>
    </location>
</feature>
<feature type="transmembrane region" description="Helical" evidence="10">
    <location>
        <begin position="53"/>
        <end position="72"/>
    </location>
</feature>
<dbReference type="GO" id="GO:0016020">
    <property type="term" value="C:membrane"/>
    <property type="evidence" value="ECO:0007669"/>
    <property type="project" value="UniProtKB-SubCell"/>
</dbReference>
<dbReference type="AlphaFoldDB" id="A0A6J6H848"/>
<evidence type="ECO:0000313" key="14">
    <source>
        <dbReference type="EMBL" id="CAB4661122.1"/>
    </source>
</evidence>
<evidence type="ECO:0000259" key="12">
    <source>
        <dbReference type="Pfam" id="PF17820"/>
    </source>
</evidence>
<proteinExistence type="predicted"/>
<keyword evidence="9 10" id="KW-0472">Membrane</keyword>